<keyword evidence="4" id="KW-0597">Phosphoprotein</keyword>
<evidence type="ECO:0000256" key="2">
    <source>
        <dbReference type="ARBA" id="ARBA00009616"/>
    </source>
</evidence>
<proteinExistence type="inferred from homology"/>
<feature type="domain" description="Striatin N-terminal" evidence="12">
    <location>
        <begin position="41"/>
        <end position="170"/>
    </location>
</feature>
<feature type="repeat" description="WD" evidence="9">
    <location>
        <begin position="608"/>
        <end position="649"/>
    </location>
</feature>
<evidence type="ECO:0000259" key="12">
    <source>
        <dbReference type="Pfam" id="PF08232"/>
    </source>
</evidence>
<dbReference type="InterPro" id="IPR036322">
    <property type="entry name" value="WD40_repeat_dom_sf"/>
</dbReference>
<dbReference type="PROSITE" id="PS50082">
    <property type="entry name" value="WD_REPEATS_2"/>
    <property type="match status" value="5"/>
</dbReference>
<reference evidence="13 14" key="1">
    <citation type="journal article" date="2024" name="BMC Genomics">
        <title>Genome assembly of redclaw crayfish (Cherax quadricarinatus) provides insights into its immune adaptation and hypoxia tolerance.</title>
        <authorList>
            <person name="Liu Z."/>
            <person name="Zheng J."/>
            <person name="Li H."/>
            <person name="Fang K."/>
            <person name="Wang S."/>
            <person name="He J."/>
            <person name="Zhou D."/>
            <person name="Weng S."/>
            <person name="Chi M."/>
            <person name="Gu Z."/>
            <person name="He J."/>
            <person name="Li F."/>
            <person name="Wang M."/>
        </authorList>
    </citation>
    <scope>NUCLEOTIDE SEQUENCE [LARGE SCALE GENOMIC DNA]</scope>
    <source>
        <strain evidence="13">ZL_2023a</strain>
    </source>
</reference>
<feature type="region of interest" description="Disordered" evidence="11">
    <location>
        <begin position="1"/>
        <end position="25"/>
    </location>
</feature>
<feature type="repeat" description="WD" evidence="9">
    <location>
        <begin position="566"/>
        <end position="607"/>
    </location>
</feature>
<dbReference type="InterPro" id="IPR020472">
    <property type="entry name" value="WD40_PAC1"/>
</dbReference>
<evidence type="ECO:0000256" key="4">
    <source>
        <dbReference type="ARBA" id="ARBA00022553"/>
    </source>
</evidence>
<evidence type="ECO:0000256" key="6">
    <source>
        <dbReference type="ARBA" id="ARBA00022737"/>
    </source>
</evidence>
<organism evidence="13 14">
    <name type="scientific">Cherax quadricarinatus</name>
    <name type="common">Australian red claw crayfish</name>
    <dbReference type="NCBI Taxonomy" id="27406"/>
    <lineage>
        <taxon>Eukaryota</taxon>
        <taxon>Metazoa</taxon>
        <taxon>Ecdysozoa</taxon>
        <taxon>Arthropoda</taxon>
        <taxon>Crustacea</taxon>
        <taxon>Multicrustacea</taxon>
        <taxon>Malacostraca</taxon>
        <taxon>Eumalacostraca</taxon>
        <taxon>Eucarida</taxon>
        <taxon>Decapoda</taxon>
        <taxon>Pleocyemata</taxon>
        <taxon>Astacidea</taxon>
        <taxon>Parastacoidea</taxon>
        <taxon>Parastacidae</taxon>
        <taxon>Cherax</taxon>
    </lineage>
</organism>
<feature type="coiled-coil region" evidence="10">
    <location>
        <begin position="59"/>
        <end position="107"/>
    </location>
</feature>
<evidence type="ECO:0000256" key="5">
    <source>
        <dbReference type="ARBA" id="ARBA00022574"/>
    </source>
</evidence>
<evidence type="ECO:0000256" key="7">
    <source>
        <dbReference type="ARBA" id="ARBA00022860"/>
    </source>
</evidence>
<feature type="compositionally biased region" description="Acidic residues" evidence="11">
    <location>
        <begin position="247"/>
        <end position="261"/>
    </location>
</feature>
<dbReference type="Pfam" id="PF08232">
    <property type="entry name" value="Striatin"/>
    <property type="match status" value="1"/>
</dbReference>
<feature type="compositionally biased region" description="Polar residues" evidence="11">
    <location>
        <begin position="193"/>
        <end position="202"/>
    </location>
</feature>
<dbReference type="SMART" id="SM00320">
    <property type="entry name" value="WD40"/>
    <property type="match status" value="7"/>
</dbReference>
<keyword evidence="8 10" id="KW-0175">Coiled coil</keyword>
<dbReference type="PANTHER" id="PTHR15653:SF0">
    <property type="entry name" value="CONNECTOR OF KINASE TO AP-1, ISOFORM E"/>
    <property type="match status" value="1"/>
</dbReference>
<evidence type="ECO:0000256" key="10">
    <source>
        <dbReference type="SAM" id="Coils"/>
    </source>
</evidence>
<dbReference type="CDD" id="cd00200">
    <property type="entry name" value="WD40"/>
    <property type="match status" value="1"/>
</dbReference>
<dbReference type="InterPro" id="IPR001680">
    <property type="entry name" value="WD40_rpt"/>
</dbReference>
<protein>
    <recommendedName>
        <fullName evidence="12">Striatin N-terminal domain-containing protein</fullName>
    </recommendedName>
</protein>
<dbReference type="GO" id="GO:0005516">
    <property type="term" value="F:calmodulin binding"/>
    <property type="evidence" value="ECO:0007669"/>
    <property type="project" value="UniProtKB-KW"/>
</dbReference>
<keyword evidence="5 9" id="KW-0853">WD repeat</keyword>
<dbReference type="PROSITE" id="PS00678">
    <property type="entry name" value="WD_REPEATS_1"/>
    <property type="match status" value="2"/>
</dbReference>
<keyword evidence="3" id="KW-0963">Cytoplasm</keyword>
<sequence length="686" mass="76767">MKLPRMDEASSQNQLGGSGGPAGVATRQNLEEATQRVQYSIPGILHFIQHEWARFEMERSQWELERAELQAKIAFLNGERKGQENLKNDLVRRIKMLEYALKQERAKYHKLKYGTDLVQGDMNPPVEEGGEEVRVDTDALLSTNTNVSWKQSRHLLRQYLQEIGYTDTIIDLRSNRVRSLLGISSGENEENHNNTPAMNGSDTTKRQPDSNRWNVPKKPQSTLEAQIRDAEKAVMDNFDFLQNEEMELDEDDDEEEPEEEEGVHRLKSPKVAKVAIEVDDVDGESVELDHEFRFLPEMEDTSPGVLGFGPGSRRAYVGGPGGEEDALEGLGELAQLTVTNEADATYDISSTKENFRKTWTAKYTLRSHFDGVRALCFHPQEPTLITASEDATLKLWNLQKTVPAKKSASLDVEPVYTFRGHLGPVLCLAMNSDGEKCYSGGIDGTIRIWNIPSSNIDPYDSYEPSVVGGSLSGHTDAVWGLTFHSQQQRLLSCAADSTVRLWSADPRSPLIYTYAVEKDGIPTSVDFVYESSNQFVCSFNTANCVIFDLETGKPVMRLDTEPDQGSNSLNRQINRVVSHPTLPLTITGHEDRHIRFWDNNSGRLVQSMVAHLDSVTSLAVDPNGLYLLSGSHDCSIRLWQLDSKQCVQEITAHRKKFDESIFDVAFHPSKPFIASAGADALAKVFV</sequence>
<dbReference type="GO" id="GO:0005737">
    <property type="term" value="C:cytoplasm"/>
    <property type="evidence" value="ECO:0007669"/>
    <property type="project" value="UniProtKB-SubCell"/>
</dbReference>
<comment type="subcellular location">
    <subcellularLocation>
        <location evidence="1">Cytoplasm</location>
    </subcellularLocation>
</comment>
<dbReference type="Pfam" id="PF00400">
    <property type="entry name" value="WD40"/>
    <property type="match status" value="5"/>
</dbReference>
<feature type="repeat" description="WD" evidence="9">
    <location>
        <begin position="418"/>
        <end position="451"/>
    </location>
</feature>
<evidence type="ECO:0000256" key="9">
    <source>
        <dbReference type="PROSITE-ProRule" id="PRU00221"/>
    </source>
</evidence>
<evidence type="ECO:0000256" key="11">
    <source>
        <dbReference type="SAM" id="MobiDB-lite"/>
    </source>
</evidence>
<evidence type="ECO:0000256" key="8">
    <source>
        <dbReference type="ARBA" id="ARBA00023054"/>
    </source>
</evidence>
<dbReference type="FunFam" id="2.130.10.10:FF:000058">
    <property type="entry name" value="striatin isoform X1"/>
    <property type="match status" value="1"/>
</dbReference>
<dbReference type="PRINTS" id="PR00320">
    <property type="entry name" value="GPROTEINBRPT"/>
</dbReference>
<dbReference type="PROSITE" id="PS50294">
    <property type="entry name" value="WD_REPEATS_REGION"/>
    <property type="match status" value="4"/>
</dbReference>
<evidence type="ECO:0000313" key="14">
    <source>
        <dbReference type="Proteomes" id="UP001445076"/>
    </source>
</evidence>
<dbReference type="SUPFAM" id="SSF50978">
    <property type="entry name" value="WD40 repeat-like"/>
    <property type="match status" value="1"/>
</dbReference>
<gene>
    <name evidence="13" type="ORF">OTU49_008692</name>
</gene>
<evidence type="ECO:0000256" key="3">
    <source>
        <dbReference type="ARBA" id="ARBA00022490"/>
    </source>
</evidence>
<feature type="repeat" description="WD" evidence="9">
    <location>
        <begin position="471"/>
        <end position="503"/>
    </location>
</feature>
<evidence type="ECO:0000256" key="1">
    <source>
        <dbReference type="ARBA" id="ARBA00004496"/>
    </source>
</evidence>
<dbReference type="Gene3D" id="1.20.5.300">
    <property type="match status" value="1"/>
</dbReference>
<dbReference type="Gene3D" id="2.130.10.10">
    <property type="entry name" value="YVTN repeat-like/Quinoprotein amine dehydrogenase"/>
    <property type="match status" value="3"/>
</dbReference>
<evidence type="ECO:0000313" key="13">
    <source>
        <dbReference type="EMBL" id="KAK8729228.1"/>
    </source>
</evidence>
<dbReference type="InterPro" id="IPR019775">
    <property type="entry name" value="WD40_repeat_CS"/>
</dbReference>
<feature type="region of interest" description="Disordered" evidence="11">
    <location>
        <begin position="184"/>
        <end position="221"/>
    </location>
</feature>
<feature type="repeat" description="WD" evidence="9">
    <location>
        <begin position="365"/>
        <end position="406"/>
    </location>
</feature>
<keyword evidence="7" id="KW-0112">Calmodulin-binding</keyword>
<dbReference type="InterPro" id="IPR015943">
    <property type="entry name" value="WD40/YVTN_repeat-like_dom_sf"/>
</dbReference>
<dbReference type="InterPro" id="IPR051488">
    <property type="entry name" value="WD_repeat_striatin"/>
</dbReference>
<comment type="caution">
    <text evidence="13">The sequence shown here is derived from an EMBL/GenBank/DDBJ whole genome shotgun (WGS) entry which is preliminary data.</text>
</comment>
<dbReference type="InterPro" id="IPR013258">
    <property type="entry name" value="Striatin_N"/>
</dbReference>
<dbReference type="AlphaFoldDB" id="A0AAW0WN98"/>
<name>A0AAW0WN98_CHEQU</name>
<keyword evidence="14" id="KW-1185">Reference proteome</keyword>
<dbReference type="PANTHER" id="PTHR15653">
    <property type="entry name" value="STRIATIN"/>
    <property type="match status" value="1"/>
</dbReference>
<dbReference type="Proteomes" id="UP001445076">
    <property type="component" value="Unassembled WGS sequence"/>
</dbReference>
<dbReference type="FunFam" id="2.130.10.10:FF:000498">
    <property type="entry name" value="Striatin 3"/>
    <property type="match status" value="1"/>
</dbReference>
<dbReference type="FunFam" id="1.20.5.300:FF:000001">
    <property type="entry name" value="striatin isoform X1"/>
    <property type="match status" value="1"/>
</dbReference>
<keyword evidence="6" id="KW-0677">Repeat</keyword>
<accession>A0AAW0WN98</accession>
<feature type="region of interest" description="Disordered" evidence="11">
    <location>
        <begin position="247"/>
        <end position="267"/>
    </location>
</feature>
<comment type="similarity">
    <text evidence="2">Belongs to the WD repeat striatin family.</text>
</comment>
<dbReference type="EMBL" id="JARKIK010000068">
    <property type="protein sequence ID" value="KAK8729228.1"/>
    <property type="molecule type" value="Genomic_DNA"/>
</dbReference>